<keyword evidence="6" id="KW-0732">Signal</keyword>
<feature type="repeat" description="ANK" evidence="3">
    <location>
        <begin position="1404"/>
        <end position="1436"/>
    </location>
</feature>
<feature type="repeat" description="ANK" evidence="3">
    <location>
        <begin position="1271"/>
        <end position="1303"/>
    </location>
</feature>
<evidence type="ECO:0000256" key="3">
    <source>
        <dbReference type="PROSITE-ProRule" id="PRU00023"/>
    </source>
</evidence>
<dbReference type="PANTHER" id="PTHR24123">
    <property type="entry name" value="ANKYRIN REPEAT-CONTAINING"/>
    <property type="match status" value="1"/>
</dbReference>
<dbReference type="SUPFAM" id="SSF52540">
    <property type="entry name" value="P-loop containing nucleoside triphosphate hydrolases"/>
    <property type="match status" value="1"/>
</dbReference>
<keyword evidence="1" id="KW-0677">Repeat</keyword>
<keyword evidence="4" id="KW-0175">Coiled coil</keyword>
<dbReference type="Gene3D" id="1.25.40.20">
    <property type="entry name" value="Ankyrin repeat-containing domain"/>
    <property type="match status" value="6"/>
</dbReference>
<evidence type="ECO:0000256" key="6">
    <source>
        <dbReference type="SAM" id="SignalP"/>
    </source>
</evidence>
<evidence type="ECO:0000313" key="8">
    <source>
        <dbReference type="Proteomes" id="UP001148838"/>
    </source>
</evidence>
<dbReference type="SUPFAM" id="SSF48403">
    <property type="entry name" value="Ankyrin repeat"/>
    <property type="match status" value="2"/>
</dbReference>
<sequence length="1723" mass="196785">MDVLHLFIACWPLVWWCKSEPLPDEENLIGRFPREKVKTRSAVEAKEESGDDELLRDHKVEPMLSSVEGYQQQSERELEVQLLKEQAKRLENELDREIKQRQEERNLYDESISYYKKVHEETRTAHNSLHEKLDQAMIEKGMLEQQIEKMKEESEKIDPEYQLDRLSKELQRRRQLEDDLKREIDERKKIDANLQQEILKRQQLEQDLRLLGIEKEVVQRDHIEQEQEQEIQRRQLQLVVEQELQKHQELLQQLELEMKQRQELQRKLVKETQERHQAEIRLQEEIQARHKLELEFKQADFQNQILEQELRQELREMKDLLNINEDDDIEVIPVREKDETISDEPSIYSTSDEVNAEDEEVLDVLQGEDGDTSDIGNDDDEKQEIRQLLLEEFQRLQTDNKQKSESSEILNDQTNMDTNRNDQHGEETKFEFNDDKGEISNKQEPRNEDDDAEIISSTQFDINNEFSALITGDNGELDDCESITSENKLDEGGESTEVLLRKADTLLSEDGNHSLTKQFGERRKGILMKYSSSLELEHILEEHDTVDFGKREYRDYSDILGKTVNFQGHDVTIESLVGDINLLETRILLEKFDNEINNGRKLIIGSAFANKIDNYVPRILIRKKYVKTDIFRHKTSKLPTIFAVSGIAKHELQKIIPQGETICQSDENSGIENAGPRFILLNDPNAESDYCNLCKRARNFKAIHWLHKEPDGLVWKKSKGHIDVVRQYTDGTKEENIMSLVNIENNTVILTGSNGEGKSTYLTNSCHEIKHTSPTTWVIRVNLNVYKNYLEKCDLTNTTAIELLSLAAGLGNANSSELEKELLRYSLQVTGKVAVFIDEISYTQIDKIFEWLMILKNMKMYKLVVAVHPHIRRPIENILSTLALTIRPLGREELQMLLKQFWKTDDVSDKAFDDFSSALLHLTGNHFGNDSSPTPLEIKMLAQVFEEAFISFHSSKVIDLPKNFDSIELYESYILWELKSYSDENMGTEKEKESYLEELTYSAMASKFPEETVRELLGDRSESRDGKGVNKLPPLHRTLEDYIVAKWLANNYKNCRPCIREKYFQEEFQTMWTLFDRILAKDCKLHIAVLNKNINRVKELLSDGYIANSLDKGGRTPLHLAVITGNDFDLINGEECTQIVKILIDNGANVSITDDVFQWTALRYADILECWNTINILLKENVNINDLKNTKQKLRNSIFLQETLTNAAVMGLTHLAAYILDIGIDINTPLHSKKYSHQQYSLLHIVSENEHAPLMDFLLENGASVNLGNWENNTPLHLACKLGKTESVIRLLNRNADVNKRNKHGDTSLHEAVRSDQSDIVQILVNNGADINSCNKYDDTPLHVACHENNLTVVSYLLDKRADKNIRNKNGDSPLDCAIRRGHTALVKYILGRGLGCLLSRDRDERTPLHLAAVTGDILMLDYILQVIADVNICTIGGDTPLHLTCLHGKTDAAVFLLKKGADINKVNNYGNTALHLASLRGNVSTLNALLENNATVNVPNVEGNTPLHLASLQGEVQAARYLIKHGADVNIKNRERNIPLQLALVKGEVEIMKVLIQANSDVNAVNRYGETLLHQAAEKDLVDILQLLVSTGKCMLDIRNSHGDTPLINATRCGFVHVVECLILAGADPNVFANDGNVPLHMAVSSENMELTSKLIELGADINIRNLQGNTPLHRAVYANNERIIKLLVEQGCDKGIQNGVGDTPFDVAVHLSRSDAILHIL</sequence>
<feature type="region of interest" description="Disordered" evidence="5">
    <location>
        <begin position="335"/>
        <end position="358"/>
    </location>
</feature>
<feature type="compositionally biased region" description="Basic and acidic residues" evidence="5">
    <location>
        <begin position="419"/>
        <end position="446"/>
    </location>
</feature>
<accession>A0ABQ8T986</accession>
<feature type="repeat" description="ANK" evidence="3">
    <location>
        <begin position="1603"/>
        <end position="1635"/>
    </location>
</feature>
<gene>
    <name evidence="7" type="ORF">ANN_04734</name>
</gene>
<dbReference type="SMART" id="SM00248">
    <property type="entry name" value="ANK"/>
    <property type="match status" value="17"/>
</dbReference>
<feature type="repeat" description="ANK" evidence="3">
    <location>
        <begin position="1437"/>
        <end position="1469"/>
    </location>
</feature>
<keyword evidence="8" id="KW-1185">Reference proteome</keyword>
<dbReference type="InterPro" id="IPR027417">
    <property type="entry name" value="P-loop_NTPase"/>
</dbReference>
<feature type="coiled-coil region" evidence="4">
    <location>
        <begin position="133"/>
        <end position="327"/>
    </location>
</feature>
<feature type="repeat" description="ANK" evidence="3">
    <location>
        <begin position="1304"/>
        <end position="1336"/>
    </location>
</feature>
<evidence type="ECO:0000256" key="2">
    <source>
        <dbReference type="ARBA" id="ARBA00023043"/>
    </source>
</evidence>
<dbReference type="Pfam" id="PF00023">
    <property type="entry name" value="Ank"/>
    <property type="match status" value="2"/>
</dbReference>
<feature type="compositionally biased region" description="Polar residues" evidence="5">
    <location>
        <begin position="407"/>
        <end position="418"/>
    </location>
</feature>
<reference evidence="7 8" key="1">
    <citation type="journal article" date="2022" name="Allergy">
        <title>Genome assembly and annotation of Periplaneta americana reveal a comprehensive cockroach allergen profile.</title>
        <authorList>
            <person name="Wang L."/>
            <person name="Xiong Q."/>
            <person name="Saelim N."/>
            <person name="Wang L."/>
            <person name="Nong W."/>
            <person name="Wan A.T."/>
            <person name="Shi M."/>
            <person name="Liu X."/>
            <person name="Cao Q."/>
            <person name="Hui J.H.L."/>
            <person name="Sookrung N."/>
            <person name="Leung T.F."/>
            <person name="Tungtrongchitr A."/>
            <person name="Tsui S.K.W."/>
        </authorList>
    </citation>
    <scope>NUCLEOTIDE SEQUENCE [LARGE SCALE GENOMIC DNA]</scope>
    <source>
        <strain evidence="7">PWHHKU_190912</strain>
    </source>
</reference>
<feature type="repeat" description="ANK" evidence="3">
    <location>
        <begin position="1669"/>
        <end position="1701"/>
    </location>
</feature>
<dbReference type="InterPro" id="IPR002110">
    <property type="entry name" value="Ankyrin_rpt"/>
</dbReference>
<evidence type="ECO:0000313" key="7">
    <source>
        <dbReference type="EMBL" id="KAJ4443084.1"/>
    </source>
</evidence>
<feature type="compositionally biased region" description="Basic and acidic residues" evidence="5">
    <location>
        <begin position="396"/>
        <end position="406"/>
    </location>
</feature>
<feature type="repeat" description="ANK" evidence="3">
    <location>
        <begin position="1370"/>
        <end position="1394"/>
    </location>
</feature>
<evidence type="ECO:0000256" key="4">
    <source>
        <dbReference type="SAM" id="Coils"/>
    </source>
</evidence>
<dbReference type="InterPro" id="IPR036770">
    <property type="entry name" value="Ankyrin_rpt-contain_sf"/>
</dbReference>
<dbReference type="PROSITE" id="PS50297">
    <property type="entry name" value="ANK_REP_REGION"/>
    <property type="match status" value="14"/>
</dbReference>
<feature type="repeat" description="ANK" evidence="3">
    <location>
        <begin position="1503"/>
        <end position="1535"/>
    </location>
</feature>
<feature type="repeat" description="ANK" evidence="3">
    <location>
        <begin position="1470"/>
        <end position="1502"/>
    </location>
</feature>
<name>A0ABQ8T986_PERAM</name>
<dbReference type="PROSITE" id="PS50088">
    <property type="entry name" value="ANK_REPEAT"/>
    <property type="match status" value="15"/>
</dbReference>
<dbReference type="Pfam" id="PF13857">
    <property type="entry name" value="Ank_5"/>
    <property type="match status" value="1"/>
</dbReference>
<dbReference type="InterPro" id="IPR051165">
    <property type="entry name" value="Multifunctional_ANK_Repeat"/>
</dbReference>
<feature type="repeat" description="ANK" evidence="3">
    <location>
        <begin position="1569"/>
        <end position="1593"/>
    </location>
</feature>
<comment type="caution">
    <text evidence="7">The sequence shown here is derived from an EMBL/GenBank/DDBJ whole genome shotgun (WGS) entry which is preliminary data.</text>
</comment>
<evidence type="ECO:0000256" key="1">
    <source>
        <dbReference type="ARBA" id="ARBA00022737"/>
    </source>
</evidence>
<proteinExistence type="predicted"/>
<dbReference type="Pfam" id="PF12796">
    <property type="entry name" value="Ank_2"/>
    <property type="match status" value="4"/>
</dbReference>
<feature type="repeat" description="ANK" evidence="3">
    <location>
        <begin position="1238"/>
        <end position="1270"/>
    </location>
</feature>
<feature type="repeat" description="ANK" evidence="3">
    <location>
        <begin position="1636"/>
        <end position="1668"/>
    </location>
</feature>
<feature type="signal peptide" evidence="6">
    <location>
        <begin position="1"/>
        <end position="19"/>
    </location>
</feature>
<feature type="coiled-coil region" evidence="4">
    <location>
        <begin position="73"/>
        <end position="107"/>
    </location>
</feature>
<dbReference type="Proteomes" id="UP001148838">
    <property type="component" value="Unassembled WGS sequence"/>
</dbReference>
<feature type="region of interest" description="Disordered" evidence="5">
    <location>
        <begin position="396"/>
        <end position="450"/>
    </location>
</feature>
<protein>
    <submittedName>
        <fullName evidence="7">Uncharacterized protein</fullName>
    </submittedName>
</protein>
<feature type="chain" id="PRO_5046538334" evidence="6">
    <location>
        <begin position="20"/>
        <end position="1723"/>
    </location>
</feature>
<feature type="repeat" description="ANK" evidence="3">
    <location>
        <begin position="1536"/>
        <end position="1568"/>
    </location>
</feature>
<feature type="repeat" description="ANK" evidence="3">
    <location>
        <begin position="1113"/>
        <end position="1155"/>
    </location>
</feature>
<feature type="repeat" description="ANK" evidence="3">
    <location>
        <begin position="1337"/>
        <end position="1369"/>
    </location>
</feature>
<dbReference type="EMBL" id="JAJSOF020000013">
    <property type="protein sequence ID" value="KAJ4443084.1"/>
    <property type="molecule type" value="Genomic_DNA"/>
</dbReference>
<dbReference type="PANTHER" id="PTHR24123:SF33">
    <property type="entry name" value="PROTEIN HOS4"/>
    <property type="match status" value="1"/>
</dbReference>
<evidence type="ECO:0000256" key="5">
    <source>
        <dbReference type="SAM" id="MobiDB-lite"/>
    </source>
</evidence>
<dbReference type="PRINTS" id="PR01415">
    <property type="entry name" value="ANKYRIN"/>
</dbReference>
<keyword evidence="2 3" id="KW-0040">ANK repeat</keyword>
<organism evidence="7 8">
    <name type="scientific">Periplaneta americana</name>
    <name type="common">American cockroach</name>
    <name type="synonym">Blatta americana</name>
    <dbReference type="NCBI Taxonomy" id="6978"/>
    <lineage>
        <taxon>Eukaryota</taxon>
        <taxon>Metazoa</taxon>
        <taxon>Ecdysozoa</taxon>
        <taxon>Arthropoda</taxon>
        <taxon>Hexapoda</taxon>
        <taxon>Insecta</taxon>
        <taxon>Pterygota</taxon>
        <taxon>Neoptera</taxon>
        <taxon>Polyneoptera</taxon>
        <taxon>Dictyoptera</taxon>
        <taxon>Blattodea</taxon>
        <taxon>Blattoidea</taxon>
        <taxon>Blattidae</taxon>
        <taxon>Blattinae</taxon>
        <taxon>Periplaneta</taxon>
    </lineage>
</organism>